<organism evidence="2 3">
    <name type="scientific">Hypholoma sublateritium (strain FD-334 SS-4)</name>
    <dbReference type="NCBI Taxonomy" id="945553"/>
    <lineage>
        <taxon>Eukaryota</taxon>
        <taxon>Fungi</taxon>
        <taxon>Dikarya</taxon>
        <taxon>Basidiomycota</taxon>
        <taxon>Agaricomycotina</taxon>
        <taxon>Agaricomycetes</taxon>
        <taxon>Agaricomycetidae</taxon>
        <taxon>Agaricales</taxon>
        <taxon>Agaricineae</taxon>
        <taxon>Strophariaceae</taxon>
        <taxon>Hypholoma</taxon>
    </lineage>
</organism>
<evidence type="ECO:0000313" key="2">
    <source>
        <dbReference type="EMBL" id="KJA13780.1"/>
    </source>
</evidence>
<evidence type="ECO:0000313" key="3">
    <source>
        <dbReference type="Proteomes" id="UP000054270"/>
    </source>
</evidence>
<evidence type="ECO:0000256" key="1">
    <source>
        <dbReference type="SAM" id="MobiDB-lite"/>
    </source>
</evidence>
<feature type="region of interest" description="Disordered" evidence="1">
    <location>
        <begin position="1"/>
        <end position="74"/>
    </location>
</feature>
<feature type="compositionally biased region" description="Basic and acidic residues" evidence="1">
    <location>
        <begin position="9"/>
        <end position="21"/>
    </location>
</feature>
<proteinExistence type="predicted"/>
<dbReference type="OrthoDB" id="2537432at2759"/>
<dbReference type="Proteomes" id="UP000054270">
    <property type="component" value="Unassembled WGS sequence"/>
</dbReference>
<sequence length="74" mass="7966">MLTRLLTGVEERRRAAPHDGPHSTGRGGRANITALPQPTVEQHEQIPVQYESTGRGGSGNFLSDGARSKSNIRS</sequence>
<protein>
    <submittedName>
        <fullName evidence="2">Uncharacterized protein</fullName>
    </submittedName>
</protein>
<accession>A0A0D2NZD1</accession>
<dbReference type="EMBL" id="KN817714">
    <property type="protein sequence ID" value="KJA13780.1"/>
    <property type="molecule type" value="Genomic_DNA"/>
</dbReference>
<keyword evidence="3" id="KW-1185">Reference proteome</keyword>
<name>A0A0D2NZD1_HYPSF</name>
<reference evidence="3" key="1">
    <citation type="submission" date="2014-04" db="EMBL/GenBank/DDBJ databases">
        <title>Evolutionary Origins and Diversification of the Mycorrhizal Mutualists.</title>
        <authorList>
            <consortium name="DOE Joint Genome Institute"/>
            <consortium name="Mycorrhizal Genomics Consortium"/>
            <person name="Kohler A."/>
            <person name="Kuo A."/>
            <person name="Nagy L.G."/>
            <person name="Floudas D."/>
            <person name="Copeland A."/>
            <person name="Barry K.W."/>
            <person name="Cichocki N."/>
            <person name="Veneault-Fourrey C."/>
            <person name="LaButti K."/>
            <person name="Lindquist E.A."/>
            <person name="Lipzen A."/>
            <person name="Lundell T."/>
            <person name="Morin E."/>
            <person name="Murat C."/>
            <person name="Riley R."/>
            <person name="Ohm R."/>
            <person name="Sun H."/>
            <person name="Tunlid A."/>
            <person name="Henrissat B."/>
            <person name="Grigoriev I.V."/>
            <person name="Hibbett D.S."/>
            <person name="Martin F."/>
        </authorList>
    </citation>
    <scope>NUCLEOTIDE SEQUENCE [LARGE SCALE GENOMIC DNA]</scope>
    <source>
        <strain evidence="3">FD-334 SS-4</strain>
    </source>
</reference>
<dbReference type="AlphaFoldDB" id="A0A0D2NZD1"/>
<gene>
    <name evidence="2" type="ORF">HYPSUDRAFT_209261</name>
</gene>